<dbReference type="Gene3D" id="1.10.10.60">
    <property type="entry name" value="Homeodomain-like"/>
    <property type="match status" value="1"/>
</dbReference>
<dbReference type="PRINTS" id="PR00455">
    <property type="entry name" value="HTHTETR"/>
</dbReference>
<dbReference type="InterPro" id="IPR009057">
    <property type="entry name" value="Homeodomain-like_sf"/>
</dbReference>
<feature type="DNA-binding region" description="H-T-H motif" evidence="2">
    <location>
        <begin position="31"/>
        <end position="50"/>
    </location>
</feature>
<dbReference type="PANTHER" id="PTHR43479:SF11">
    <property type="entry name" value="ACREF_ENVCD OPERON REPRESSOR-RELATED"/>
    <property type="match status" value="1"/>
</dbReference>
<accession>A0A1G7LKK4</accession>
<dbReference type="Proteomes" id="UP000199072">
    <property type="component" value="Unassembled WGS sequence"/>
</dbReference>
<dbReference type="STRING" id="1391627.SAMN05216464_11923"/>
<gene>
    <name evidence="4" type="ORF">SAMN05216464_11923</name>
</gene>
<dbReference type="EMBL" id="FNAI01000019">
    <property type="protein sequence ID" value="SDF50072.1"/>
    <property type="molecule type" value="Genomic_DNA"/>
</dbReference>
<proteinExistence type="predicted"/>
<dbReference type="PANTHER" id="PTHR43479">
    <property type="entry name" value="ACREF/ENVCD OPERON REPRESSOR-RELATED"/>
    <property type="match status" value="1"/>
</dbReference>
<name>A0A1G7LKK4_9SPHI</name>
<dbReference type="OrthoDB" id="9789566at2"/>
<protein>
    <submittedName>
        <fullName evidence="4">Transcriptional regulator, TetR family</fullName>
    </submittedName>
</protein>
<dbReference type="AlphaFoldDB" id="A0A1G7LKK4"/>
<feature type="domain" description="HTH tetR-type" evidence="3">
    <location>
        <begin position="8"/>
        <end position="68"/>
    </location>
</feature>
<dbReference type="Pfam" id="PF00440">
    <property type="entry name" value="TetR_N"/>
    <property type="match status" value="1"/>
</dbReference>
<evidence type="ECO:0000313" key="4">
    <source>
        <dbReference type="EMBL" id="SDF50072.1"/>
    </source>
</evidence>
<keyword evidence="5" id="KW-1185">Reference proteome</keyword>
<dbReference type="InterPro" id="IPR050624">
    <property type="entry name" value="HTH-type_Tx_Regulator"/>
</dbReference>
<reference evidence="4 5" key="1">
    <citation type="submission" date="2016-10" db="EMBL/GenBank/DDBJ databases">
        <authorList>
            <person name="de Groot N.N."/>
        </authorList>
    </citation>
    <scope>NUCLEOTIDE SEQUENCE [LARGE SCALE GENOMIC DNA]</scope>
    <source>
        <strain evidence="4 5">47C3B</strain>
    </source>
</reference>
<evidence type="ECO:0000256" key="1">
    <source>
        <dbReference type="ARBA" id="ARBA00023125"/>
    </source>
</evidence>
<dbReference type="InterPro" id="IPR001647">
    <property type="entry name" value="HTH_TetR"/>
</dbReference>
<dbReference type="GO" id="GO:0003677">
    <property type="term" value="F:DNA binding"/>
    <property type="evidence" value="ECO:0007669"/>
    <property type="project" value="UniProtKB-UniRule"/>
</dbReference>
<dbReference type="RefSeq" id="WP_091155828.1">
    <property type="nucleotide sequence ID" value="NZ_FNAI01000019.1"/>
</dbReference>
<dbReference type="Gene3D" id="1.10.357.10">
    <property type="entry name" value="Tetracycline Repressor, domain 2"/>
    <property type="match status" value="1"/>
</dbReference>
<sequence>MKVPFDYDLVKNDIIKASSGVFMKYGFTKVSMQDISKASGKGRSTLYYYFKSKAELLDALAFEVISEMVNKSGQTFSPTVGFVENIESYYKAKLKILKKLLKQYSLLMEDLKEDATLAIIKKSKLCFNEEAEIISRIIQSAADRNEISSLTRADLKFLSQTLVTAFRSFELEMFLYGGMENFESKLNWLAQILYKGLK</sequence>
<keyword evidence="1 2" id="KW-0238">DNA-binding</keyword>
<evidence type="ECO:0000259" key="3">
    <source>
        <dbReference type="PROSITE" id="PS50977"/>
    </source>
</evidence>
<dbReference type="SUPFAM" id="SSF46689">
    <property type="entry name" value="Homeodomain-like"/>
    <property type="match status" value="1"/>
</dbReference>
<evidence type="ECO:0000313" key="5">
    <source>
        <dbReference type="Proteomes" id="UP000199072"/>
    </source>
</evidence>
<evidence type="ECO:0000256" key="2">
    <source>
        <dbReference type="PROSITE-ProRule" id="PRU00335"/>
    </source>
</evidence>
<organism evidence="4 5">
    <name type="scientific">Mucilaginibacter pineti</name>
    <dbReference type="NCBI Taxonomy" id="1391627"/>
    <lineage>
        <taxon>Bacteria</taxon>
        <taxon>Pseudomonadati</taxon>
        <taxon>Bacteroidota</taxon>
        <taxon>Sphingobacteriia</taxon>
        <taxon>Sphingobacteriales</taxon>
        <taxon>Sphingobacteriaceae</taxon>
        <taxon>Mucilaginibacter</taxon>
    </lineage>
</organism>
<dbReference type="PROSITE" id="PS50977">
    <property type="entry name" value="HTH_TETR_2"/>
    <property type="match status" value="1"/>
</dbReference>